<dbReference type="Proteomes" id="UP001224926">
    <property type="component" value="Chromosome"/>
</dbReference>
<dbReference type="GeneID" id="84213743"/>
<dbReference type="Pfam" id="PF05908">
    <property type="entry name" value="Gamma_PGA_hydro"/>
    <property type="match status" value="1"/>
</dbReference>
<evidence type="ECO:0000313" key="1">
    <source>
        <dbReference type="EMBL" id="WMT09444.1"/>
    </source>
</evidence>
<organism evidence="1 2">
    <name type="scientific">Natrinema thermotolerans</name>
    <dbReference type="NCBI Taxonomy" id="121872"/>
    <lineage>
        <taxon>Archaea</taxon>
        <taxon>Methanobacteriati</taxon>
        <taxon>Methanobacteriota</taxon>
        <taxon>Stenosarchaea group</taxon>
        <taxon>Halobacteria</taxon>
        <taxon>Halobacteriales</taxon>
        <taxon>Natrialbaceae</taxon>
        <taxon>Natrinema</taxon>
    </lineage>
</organism>
<keyword evidence="2" id="KW-1185">Reference proteome</keyword>
<dbReference type="GO" id="GO:0016787">
    <property type="term" value="F:hydrolase activity"/>
    <property type="evidence" value="ECO:0007669"/>
    <property type="project" value="UniProtKB-KW"/>
</dbReference>
<dbReference type="RefSeq" id="WP_049965015.1">
    <property type="nucleotide sequence ID" value="NZ_CP101873.1"/>
</dbReference>
<gene>
    <name evidence="1" type="ORF">NP511_07345</name>
</gene>
<dbReference type="GeneID" id="39861431"/>
<name>A0AAF0PHE5_9EURY</name>
<dbReference type="Gene3D" id="3.40.630.100">
    <property type="entry name" value="Poly-gamma-glutamate hydrolase, zinc-binding motif"/>
    <property type="match status" value="1"/>
</dbReference>
<dbReference type="InterPro" id="IPR008585">
    <property type="entry name" value="Gamma_PGA_hydro"/>
</dbReference>
<reference evidence="1 2" key="1">
    <citation type="submission" date="2022-07" db="EMBL/GenBank/DDBJ databases">
        <title>Two temperate virus in Haloterrigena jeotgali A29.</title>
        <authorList>
            <person name="Deng X."/>
        </authorList>
    </citation>
    <scope>NUCLEOTIDE SEQUENCE [LARGE SCALE GENOMIC DNA]</scope>
    <source>
        <strain evidence="1 2">A29</strain>
    </source>
</reference>
<dbReference type="AlphaFoldDB" id="A0AAF0PHE5"/>
<protein>
    <submittedName>
        <fullName evidence="1">Poly-gamma-glutamate hydrolase family protein</fullName>
    </submittedName>
</protein>
<dbReference type="EMBL" id="CP101873">
    <property type="protein sequence ID" value="WMT09444.1"/>
    <property type="molecule type" value="Genomic_DNA"/>
</dbReference>
<evidence type="ECO:0000313" key="2">
    <source>
        <dbReference type="Proteomes" id="UP001224926"/>
    </source>
</evidence>
<dbReference type="InterPro" id="IPR038128">
    <property type="entry name" value="Gamma_PGA_hydro_sf"/>
</dbReference>
<proteinExistence type="predicted"/>
<keyword evidence="1" id="KW-0378">Hydrolase</keyword>
<sequence length="200" mass="21010">MSEPTLTTRPVARSATGHCTELLYDDGTNDDVLVCAAHGGGVEPGTGGQALELATRLSDASCWACLGYDEDDAFEAWHPPSSAIDPADYPLLSAIADRGFETVISLHGLADDRVVVGGGVDAAIKRRVCHRLERVVSTPVEAVSDGPYAGVSPNNFVNWLADGDRGGLQLEQGPVVRDGEREAVIDALETVIENGGCRPV</sequence>
<accession>A0AAF0PHE5</accession>